<keyword evidence="13" id="KW-0961">Cell wall biogenesis/degradation</keyword>
<comment type="catalytic activity">
    <reaction evidence="20">
        <text>[GlcNAc-(1-&gt;4)-Mur2Ac(oyl-L-Ala-gamma-D-Glu-L-Lys-D-Ala-D-Ala)](n)-di-trans,octa-cis-undecaprenyl diphosphate + beta-D-GlcNAc-(1-&gt;4)-Mur2Ac(oyl-L-Ala-gamma-D-Glu-L-Lys-D-Ala-D-Ala)-di-trans,octa-cis-undecaprenyl diphosphate = [GlcNAc-(1-&gt;4)-Mur2Ac(oyl-L-Ala-gamma-D-Glu-L-Lys-D-Ala-D-Ala)](n+1)-di-trans,octa-cis-undecaprenyl diphosphate + di-trans,octa-cis-undecaprenyl diphosphate + H(+)</text>
        <dbReference type="Rhea" id="RHEA:23708"/>
        <dbReference type="Rhea" id="RHEA-COMP:9602"/>
        <dbReference type="Rhea" id="RHEA-COMP:9603"/>
        <dbReference type="ChEBI" id="CHEBI:15378"/>
        <dbReference type="ChEBI" id="CHEBI:58405"/>
        <dbReference type="ChEBI" id="CHEBI:60033"/>
        <dbReference type="ChEBI" id="CHEBI:78435"/>
        <dbReference type="EC" id="2.4.99.28"/>
    </reaction>
</comment>
<evidence type="ECO:0000256" key="8">
    <source>
        <dbReference type="ARBA" id="ARBA00022960"/>
    </source>
</evidence>
<keyword evidence="7" id="KW-0812">Transmembrane</keyword>
<dbReference type="GO" id="GO:0008955">
    <property type="term" value="F:peptidoglycan glycosyltransferase activity"/>
    <property type="evidence" value="ECO:0007669"/>
    <property type="project" value="UniProtKB-EC"/>
</dbReference>
<keyword evidence="11" id="KW-0472">Membrane</keyword>
<dbReference type="GO" id="GO:0009252">
    <property type="term" value="P:peptidoglycan biosynthetic process"/>
    <property type="evidence" value="ECO:0007669"/>
    <property type="project" value="UniProtKB-KW"/>
</dbReference>
<gene>
    <name evidence="21" type="primary">ftsW</name>
    <name evidence="21" type="ORF">NCTC10465_00055</name>
</gene>
<evidence type="ECO:0000256" key="15">
    <source>
        <dbReference type="ARBA" id="ARBA00033270"/>
    </source>
</evidence>
<evidence type="ECO:0000256" key="7">
    <source>
        <dbReference type="ARBA" id="ARBA00022692"/>
    </source>
</evidence>
<dbReference type="Pfam" id="PF01098">
    <property type="entry name" value="FTSW_RODA_SPOVE"/>
    <property type="match status" value="1"/>
</dbReference>
<evidence type="ECO:0000256" key="11">
    <source>
        <dbReference type="ARBA" id="ARBA00023136"/>
    </source>
</evidence>
<evidence type="ECO:0000256" key="4">
    <source>
        <dbReference type="ARBA" id="ARBA00022618"/>
    </source>
</evidence>
<evidence type="ECO:0000256" key="12">
    <source>
        <dbReference type="ARBA" id="ARBA00023306"/>
    </source>
</evidence>
<evidence type="ECO:0000256" key="9">
    <source>
        <dbReference type="ARBA" id="ARBA00022984"/>
    </source>
</evidence>
<evidence type="ECO:0000256" key="17">
    <source>
        <dbReference type="ARBA" id="ARBA00041185"/>
    </source>
</evidence>
<dbReference type="InterPro" id="IPR013437">
    <property type="entry name" value="FtsW"/>
</dbReference>
<dbReference type="InterPro" id="IPR018365">
    <property type="entry name" value="Cell_cycle_FtsW-rel_CS"/>
</dbReference>
<dbReference type="GO" id="GO:0015648">
    <property type="term" value="F:lipid-linked peptidoglycan transporter activity"/>
    <property type="evidence" value="ECO:0007669"/>
    <property type="project" value="TreeGrafter"/>
</dbReference>
<dbReference type="EC" id="2.4.99.28" evidence="19"/>
<keyword evidence="22" id="KW-1185">Reference proteome</keyword>
<organism evidence="21 22">
    <name type="scientific">Faucicola osloensis</name>
    <name type="common">Moraxella osloensis</name>
    <dbReference type="NCBI Taxonomy" id="34062"/>
    <lineage>
        <taxon>Bacteria</taxon>
        <taxon>Pseudomonadati</taxon>
        <taxon>Pseudomonadota</taxon>
        <taxon>Gammaproteobacteria</taxon>
        <taxon>Moraxellales</taxon>
        <taxon>Moraxellaceae</taxon>
        <taxon>Faucicola</taxon>
    </lineage>
</organism>
<dbReference type="PROSITE" id="PS00428">
    <property type="entry name" value="FTSW_RODA_SPOVE"/>
    <property type="match status" value="1"/>
</dbReference>
<proteinExistence type="inferred from homology"/>
<evidence type="ECO:0000313" key="22">
    <source>
        <dbReference type="Proteomes" id="UP000255230"/>
    </source>
</evidence>
<evidence type="ECO:0000256" key="10">
    <source>
        <dbReference type="ARBA" id="ARBA00022989"/>
    </source>
</evidence>
<dbReference type="InterPro" id="IPR001182">
    <property type="entry name" value="FtsW/RodA"/>
</dbReference>
<dbReference type="GO" id="GO:0008360">
    <property type="term" value="P:regulation of cell shape"/>
    <property type="evidence" value="ECO:0007669"/>
    <property type="project" value="UniProtKB-KW"/>
</dbReference>
<dbReference type="GO" id="GO:0005886">
    <property type="term" value="C:plasma membrane"/>
    <property type="evidence" value="ECO:0007669"/>
    <property type="project" value="UniProtKB-SubCell"/>
</dbReference>
<keyword evidence="3" id="KW-1003">Cell membrane</keyword>
<dbReference type="Proteomes" id="UP000255230">
    <property type="component" value="Unassembled WGS sequence"/>
</dbReference>
<dbReference type="GeneID" id="35778989"/>
<keyword evidence="9" id="KW-0573">Peptidoglycan synthesis</keyword>
<keyword evidence="5" id="KW-0328">Glycosyltransferase</keyword>
<comment type="subcellular location">
    <subcellularLocation>
        <location evidence="1">Cell membrane</location>
        <topology evidence="1">Multi-pass membrane protein</topology>
    </subcellularLocation>
</comment>
<evidence type="ECO:0000256" key="16">
    <source>
        <dbReference type="ARBA" id="ARBA00038053"/>
    </source>
</evidence>
<dbReference type="PANTHER" id="PTHR30474">
    <property type="entry name" value="CELL CYCLE PROTEIN"/>
    <property type="match status" value="1"/>
</dbReference>
<dbReference type="EMBL" id="UGPY01000001">
    <property type="protein sequence ID" value="STY96306.1"/>
    <property type="molecule type" value="Genomic_DNA"/>
</dbReference>
<dbReference type="RefSeq" id="WP_172460479.1">
    <property type="nucleotide sequence ID" value="NZ_CBCRZU010000004.1"/>
</dbReference>
<evidence type="ECO:0000256" key="20">
    <source>
        <dbReference type="ARBA" id="ARBA00049902"/>
    </source>
</evidence>
<evidence type="ECO:0000256" key="18">
    <source>
        <dbReference type="ARBA" id="ARBA00041418"/>
    </source>
</evidence>
<keyword evidence="10" id="KW-1133">Transmembrane helix</keyword>
<dbReference type="AlphaFoldDB" id="A0A378Q706"/>
<evidence type="ECO:0000256" key="19">
    <source>
        <dbReference type="ARBA" id="ARBA00044770"/>
    </source>
</evidence>
<evidence type="ECO:0000256" key="2">
    <source>
        <dbReference type="ARBA" id="ARBA00004752"/>
    </source>
</evidence>
<keyword evidence="6" id="KW-0808">Transferase</keyword>
<dbReference type="PANTHER" id="PTHR30474:SF2">
    <property type="entry name" value="PEPTIDOGLYCAN GLYCOSYLTRANSFERASE FTSW-RELATED"/>
    <property type="match status" value="1"/>
</dbReference>
<evidence type="ECO:0000313" key="21">
    <source>
        <dbReference type="EMBL" id="STY96306.1"/>
    </source>
</evidence>
<sequence length="402" mass="44584">MPAPHSTSSSLSSSLSANSVSAKKSRQWIPPINSVLLTTVATIMVFSLLMVASASIPFAQTKKLGDFYFFYHQLAYMAIGAVLGLLVYFIPLRKTFRLDFIMYALLACLLLIIYTLIGGSVINGSKRWIELGGINFQPSELAKLLMILYTSDYLVRRSEEIRNHWKGFLRLTLIAMGLILFIMLQPDFGSVVIIATCIAAMIFVGGLPMRQFFIIMGAMFLAGTMAIMGASYRLKRVTSFLDPFDDLKNSDYQLGRSIVAFARGEWFGVGYGESIQKLSHLPEAHTDFLLAITGEELGLVGVSFLLVLQIILVTTVMRISYQALARHQTRLSYFAFGVGILFFGQIFVNAGMTMGMLPTKGLTMPFFSYGGSSMVVNLIIVGLLMRIIKESPTIPANQCRYY</sequence>
<protein>
    <recommendedName>
        <fullName evidence="17">Probable peptidoglycan glycosyltransferase FtsW</fullName>
        <ecNumber evidence="19">2.4.99.28</ecNumber>
    </recommendedName>
    <alternativeName>
        <fullName evidence="18">Cell division protein FtsW</fullName>
    </alternativeName>
    <alternativeName>
        <fullName evidence="15">Cell wall polymerase</fullName>
    </alternativeName>
    <alternativeName>
        <fullName evidence="14">Peptidoglycan polymerase</fullName>
    </alternativeName>
</protein>
<evidence type="ECO:0000256" key="3">
    <source>
        <dbReference type="ARBA" id="ARBA00022475"/>
    </source>
</evidence>
<evidence type="ECO:0000256" key="1">
    <source>
        <dbReference type="ARBA" id="ARBA00004651"/>
    </source>
</evidence>
<evidence type="ECO:0000256" key="6">
    <source>
        <dbReference type="ARBA" id="ARBA00022679"/>
    </source>
</evidence>
<accession>A0A378Q706</accession>
<name>A0A378Q706_FAUOS</name>
<keyword evidence="4 21" id="KW-0132">Cell division</keyword>
<reference evidence="21 22" key="1">
    <citation type="submission" date="2018-06" db="EMBL/GenBank/DDBJ databases">
        <authorList>
            <consortium name="Pathogen Informatics"/>
            <person name="Doyle S."/>
        </authorList>
    </citation>
    <scope>NUCLEOTIDE SEQUENCE [LARGE SCALE GENOMIC DNA]</scope>
    <source>
        <strain evidence="21 22">NCTC10465</strain>
    </source>
</reference>
<dbReference type="NCBIfam" id="TIGR02614">
    <property type="entry name" value="ftsW"/>
    <property type="match status" value="1"/>
</dbReference>
<keyword evidence="8" id="KW-0133">Cell shape</keyword>
<dbReference type="GO" id="GO:0032153">
    <property type="term" value="C:cell division site"/>
    <property type="evidence" value="ECO:0007669"/>
    <property type="project" value="TreeGrafter"/>
</dbReference>
<dbReference type="GO" id="GO:0051301">
    <property type="term" value="P:cell division"/>
    <property type="evidence" value="ECO:0007669"/>
    <property type="project" value="UniProtKB-KW"/>
</dbReference>
<comment type="pathway">
    <text evidence="2">Cell wall biogenesis; peptidoglycan biosynthesis.</text>
</comment>
<evidence type="ECO:0000256" key="13">
    <source>
        <dbReference type="ARBA" id="ARBA00023316"/>
    </source>
</evidence>
<dbReference type="GO" id="GO:0071555">
    <property type="term" value="P:cell wall organization"/>
    <property type="evidence" value="ECO:0007669"/>
    <property type="project" value="UniProtKB-KW"/>
</dbReference>
<keyword evidence="12" id="KW-0131">Cell cycle</keyword>
<evidence type="ECO:0000256" key="14">
    <source>
        <dbReference type="ARBA" id="ARBA00032370"/>
    </source>
</evidence>
<comment type="similarity">
    <text evidence="16">Belongs to the SEDS family. FtsW subfamily.</text>
</comment>
<evidence type="ECO:0000256" key="5">
    <source>
        <dbReference type="ARBA" id="ARBA00022676"/>
    </source>
</evidence>